<dbReference type="InterPro" id="IPR051796">
    <property type="entry name" value="ISF_SsuE-like"/>
</dbReference>
<evidence type="ECO:0000256" key="2">
    <source>
        <dbReference type="ARBA" id="ARBA00022643"/>
    </source>
</evidence>
<feature type="domain" description="NADPH-dependent FMN reductase-like" evidence="4">
    <location>
        <begin position="5"/>
        <end position="156"/>
    </location>
</feature>
<protein>
    <submittedName>
        <fullName evidence="5">Flavodoxin family protein</fullName>
    </submittedName>
</protein>
<dbReference type="PANTHER" id="PTHR43278">
    <property type="entry name" value="NAD(P)H-DEPENDENT FMN-CONTAINING OXIDOREDUCTASE YWQN-RELATED"/>
    <property type="match status" value="1"/>
</dbReference>
<evidence type="ECO:0000256" key="3">
    <source>
        <dbReference type="ARBA" id="ARBA00038292"/>
    </source>
</evidence>
<dbReference type="InterPro" id="IPR005025">
    <property type="entry name" value="FMN_Rdtase-like_dom"/>
</dbReference>
<evidence type="ECO:0000256" key="1">
    <source>
        <dbReference type="ARBA" id="ARBA00022630"/>
    </source>
</evidence>
<comment type="similarity">
    <text evidence="3">Belongs to the SsuE family. Isf subfamily.</text>
</comment>
<comment type="caution">
    <text evidence="5">The sequence shown here is derived from an EMBL/GenBank/DDBJ whole genome shotgun (WGS) entry which is preliminary data.</text>
</comment>
<gene>
    <name evidence="5" type="ORF">ENW83_02190</name>
</gene>
<dbReference type="GO" id="GO:0016491">
    <property type="term" value="F:oxidoreductase activity"/>
    <property type="evidence" value="ECO:0007669"/>
    <property type="project" value="InterPro"/>
</dbReference>
<keyword evidence="1" id="KW-0285">Flavoprotein</keyword>
<dbReference type="SUPFAM" id="SSF52218">
    <property type="entry name" value="Flavoproteins"/>
    <property type="match status" value="1"/>
</dbReference>
<accession>A0A7J3SKZ4</accession>
<keyword evidence="2" id="KW-0288">FMN</keyword>
<dbReference type="EMBL" id="DTLS01000058">
    <property type="protein sequence ID" value="HGZ60003.1"/>
    <property type="molecule type" value="Genomic_DNA"/>
</dbReference>
<dbReference type="PANTHER" id="PTHR43278:SF1">
    <property type="entry name" value="IRON-SULFUR FLAVOPROTEIN MJ1083"/>
    <property type="match status" value="1"/>
</dbReference>
<dbReference type="Gene3D" id="3.40.50.360">
    <property type="match status" value="1"/>
</dbReference>
<organism evidence="5">
    <name type="scientific">Fervidicoccus fontis</name>
    <dbReference type="NCBI Taxonomy" id="683846"/>
    <lineage>
        <taxon>Archaea</taxon>
        <taxon>Thermoproteota</taxon>
        <taxon>Thermoprotei</taxon>
        <taxon>Fervidicoccales</taxon>
        <taxon>Fervidicoccaceae</taxon>
        <taxon>Fervidicoccus</taxon>
    </lineage>
</organism>
<dbReference type="InterPro" id="IPR029039">
    <property type="entry name" value="Flavoprotein-like_sf"/>
</dbReference>
<name>A0A7J3SKZ4_9CREN</name>
<sequence>MDEAKIVIIEGSPRKYGNSAKLAFVAEKGAKDLGCETEILWVADYNIKPCIGCVSDDVMECRFPCVIKDDFNRLAEKLISSDGIIVSTPIYWYMVSGQVKNLIDRMTSLENMLLHSGRSLLDGKVAAFIATGNDAGTSTAISYLMDVFNSFGCHIPAWALAYHHSYEDSLDNSAAVIDSYNIGLNVCRLAKVLKKEKEPWYTFEVNVEELRNYAKSSIASIEAKSLEERREKANGGE</sequence>
<dbReference type="Pfam" id="PF03358">
    <property type="entry name" value="FMN_red"/>
    <property type="match status" value="1"/>
</dbReference>
<proteinExistence type="inferred from homology"/>
<reference evidence="5" key="1">
    <citation type="journal article" date="2020" name="mSystems">
        <title>Genome- and Community-Level Interaction Insights into Carbon Utilization and Element Cycling Functions of Hydrothermarchaeota in Hydrothermal Sediment.</title>
        <authorList>
            <person name="Zhou Z."/>
            <person name="Liu Y."/>
            <person name="Xu W."/>
            <person name="Pan J."/>
            <person name="Luo Z.H."/>
            <person name="Li M."/>
        </authorList>
    </citation>
    <scope>NUCLEOTIDE SEQUENCE [LARGE SCALE GENOMIC DNA]</scope>
    <source>
        <strain evidence="5">SpSt-885</strain>
    </source>
</reference>
<dbReference type="AlphaFoldDB" id="A0A7J3SKZ4"/>
<evidence type="ECO:0000313" key="5">
    <source>
        <dbReference type="EMBL" id="HGZ60003.1"/>
    </source>
</evidence>
<evidence type="ECO:0000259" key="4">
    <source>
        <dbReference type="Pfam" id="PF03358"/>
    </source>
</evidence>